<evidence type="ECO:0000313" key="2">
    <source>
        <dbReference type="Proteomes" id="UP001059824"/>
    </source>
</evidence>
<dbReference type="AlphaFoldDB" id="A0A857MKJ2"/>
<sequence length="289" mass="31019">MQLVYGEGTAQATSAYDSALLTVDKLEIQTYGTSVSSCARKDISQSYDEYILNSSKWESGIDSSMTASFSNALDHGQIGVSQFVYGSSGVTEYSVIIYWTEDFSLQLDWRDAYNVFAVSSTSSTMHFAQIYYDASCNDKLMFYTTSYNSGVNVSNGVTVSYSAPSSGMAIGQYAFDGEANYPVGYAGEVVSTIQAPPVEAVYSGTVDCGGEEPVLMSIYQPGNNGAATLSAQSLGRANWVYSLRDASYTVTVDCGGGKIAGVFSAVRPEDGTDWVCDIYGTEPYYCVLS</sequence>
<reference evidence="1" key="1">
    <citation type="journal article" date="2021" name="Nat. Microbiol.">
        <title>Cocultivation of an ultrasmall environmental parasitic bacterium with lytic ability against bacteria associated with wastewater foams.</title>
        <authorList>
            <person name="Batinovic S."/>
            <person name="Rose J.J.A."/>
            <person name="Ratcliffe J."/>
            <person name="Seviour R.J."/>
            <person name="Petrovski S."/>
        </authorList>
    </citation>
    <scope>NUCLEOTIDE SEQUENCE</scope>
    <source>
        <strain evidence="1">JR1</strain>
    </source>
</reference>
<dbReference type="KEGG" id="mama:GII36_04645"/>
<accession>A0A857MKJ2</accession>
<name>A0A857MKJ2_9BACT</name>
<proteinExistence type="predicted"/>
<gene>
    <name evidence="1" type="ORF">GII36_04645</name>
</gene>
<dbReference type="EMBL" id="CP045921">
    <property type="protein sequence ID" value="QHN43114.1"/>
    <property type="molecule type" value="Genomic_DNA"/>
</dbReference>
<protein>
    <submittedName>
        <fullName evidence="1">Uncharacterized protein</fullName>
    </submittedName>
</protein>
<keyword evidence="2" id="KW-1185">Reference proteome</keyword>
<dbReference type="Proteomes" id="UP001059824">
    <property type="component" value="Chromosome"/>
</dbReference>
<dbReference type="RefSeq" id="WP_260762963.1">
    <property type="nucleotide sequence ID" value="NZ_CP045921.1"/>
</dbReference>
<evidence type="ECO:0000313" key="1">
    <source>
        <dbReference type="EMBL" id="QHN43114.1"/>
    </source>
</evidence>
<organism evidence="1 2">
    <name type="scientific">Candidatus Mycosynbacter amalyticus</name>
    <dbReference type="NCBI Taxonomy" id="2665156"/>
    <lineage>
        <taxon>Bacteria</taxon>
        <taxon>Candidatus Saccharimonadota</taxon>
        <taxon>Candidatus Saccharimonadota incertae sedis</taxon>
        <taxon>Candidatus Mycosynbacter</taxon>
    </lineage>
</organism>